<dbReference type="PROSITE" id="PS50889">
    <property type="entry name" value="S4"/>
    <property type="match status" value="1"/>
</dbReference>
<dbReference type="STRING" id="80876.SAMN05421779_101196"/>
<evidence type="ECO:0000256" key="9">
    <source>
        <dbReference type="SAM" id="MobiDB-lite"/>
    </source>
</evidence>
<accession>A0A1N7IJ99</accession>
<dbReference type="GO" id="GO:0000455">
    <property type="term" value="P:enzyme-directed rRNA pseudouridine synthesis"/>
    <property type="evidence" value="ECO:0007669"/>
    <property type="project" value="UniProtKB-ARBA"/>
</dbReference>
<dbReference type="InterPro" id="IPR020103">
    <property type="entry name" value="PsdUridine_synth_cat_dom_sf"/>
</dbReference>
<feature type="compositionally biased region" description="Acidic residues" evidence="9">
    <location>
        <begin position="45"/>
        <end position="54"/>
    </location>
</feature>
<gene>
    <name evidence="11" type="ORF">SAMN05421779_101196</name>
</gene>
<feature type="domain" description="RNA-binding S4" evidence="10">
    <location>
        <begin position="74"/>
        <end position="132"/>
    </location>
</feature>
<comment type="function">
    <text evidence="5">Responsible for synthesis of pseudouridine from uracil at positions 1911, 1915 and 1917 in 23S ribosomal RNA.</text>
</comment>
<keyword evidence="3 8" id="KW-0413">Isomerase</keyword>
<evidence type="ECO:0000256" key="1">
    <source>
        <dbReference type="ARBA" id="ARBA00010876"/>
    </source>
</evidence>
<dbReference type="SUPFAM" id="SSF55120">
    <property type="entry name" value="Pseudouridine synthase"/>
    <property type="match status" value="1"/>
</dbReference>
<dbReference type="PROSITE" id="PS01129">
    <property type="entry name" value="PSI_RLU"/>
    <property type="match status" value="1"/>
</dbReference>
<feature type="active site" evidence="6">
    <location>
        <position position="199"/>
    </location>
</feature>
<dbReference type="InterPro" id="IPR002942">
    <property type="entry name" value="S4_RNA-bd"/>
</dbReference>
<proteinExistence type="inferred from homology"/>
<protein>
    <recommendedName>
        <fullName evidence="8">Pseudouridine synthase</fullName>
        <ecNumber evidence="8">5.4.99.-</ecNumber>
    </recommendedName>
</protein>
<dbReference type="InterPro" id="IPR036986">
    <property type="entry name" value="S4_RNA-bd_sf"/>
</dbReference>
<name>A0A1N7IJ99_9PROT</name>
<dbReference type="PANTHER" id="PTHR21600:SF44">
    <property type="entry name" value="RIBOSOMAL LARGE SUBUNIT PSEUDOURIDINE SYNTHASE D"/>
    <property type="match status" value="1"/>
</dbReference>
<evidence type="ECO:0000313" key="12">
    <source>
        <dbReference type="Proteomes" id="UP000185678"/>
    </source>
</evidence>
<reference evidence="11 12" key="1">
    <citation type="submission" date="2017-01" db="EMBL/GenBank/DDBJ databases">
        <authorList>
            <person name="Mah S.A."/>
            <person name="Swanson W.J."/>
            <person name="Moy G.W."/>
            <person name="Vacquier V.D."/>
        </authorList>
    </citation>
    <scope>NUCLEOTIDE SEQUENCE [LARGE SCALE GENOMIC DNA]</scope>
    <source>
        <strain evidence="11 12">DSM 11589</strain>
    </source>
</reference>
<dbReference type="InterPro" id="IPR050188">
    <property type="entry name" value="RluA_PseudoU_synthase"/>
</dbReference>
<evidence type="ECO:0000256" key="5">
    <source>
        <dbReference type="ARBA" id="ARBA00056072"/>
    </source>
</evidence>
<comment type="similarity">
    <text evidence="1 8">Belongs to the pseudouridine synthase RluA family.</text>
</comment>
<dbReference type="AlphaFoldDB" id="A0A1N7IJ99"/>
<dbReference type="GO" id="GO:0160140">
    <property type="term" value="F:23S rRNA pseudouridine(1911/1915/1917) synthase activity"/>
    <property type="evidence" value="ECO:0007669"/>
    <property type="project" value="UniProtKB-EC"/>
</dbReference>
<dbReference type="SUPFAM" id="SSF55174">
    <property type="entry name" value="Alpha-L RNA-binding motif"/>
    <property type="match status" value="1"/>
</dbReference>
<dbReference type="CDD" id="cd00165">
    <property type="entry name" value="S4"/>
    <property type="match status" value="1"/>
</dbReference>
<dbReference type="EMBL" id="FTOA01000001">
    <property type="protein sequence ID" value="SIS37130.1"/>
    <property type="molecule type" value="Genomic_DNA"/>
</dbReference>
<evidence type="ECO:0000256" key="8">
    <source>
        <dbReference type="RuleBase" id="RU362028"/>
    </source>
</evidence>
<dbReference type="EC" id="5.4.99.-" evidence="8"/>
<comment type="catalytic activity">
    <reaction evidence="8">
        <text>a uridine in RNA = a pseudouridine in RNA</text>
        <dbReference type="Rhea" id="RHEA:48348"/>
        <dbReference type="Rhea" id="RHEA-COMP:12068"/>
        <dbReference type="Rhea" id="RHEA-COMP:12069"/>
        <dbReference type="ChEBI" id="CHEBI:65314"/>
        <dbReference type="ChEBI" id="CHEBI:65315"/>
    </reaction>
</comment>
<keyword evidence="2 7" id="KW-0694">RNA-binding</keyword>
<evidence type="ECO:0000256" key="4">
    <source>
        <dbReference type="ARBA" id="ARBA00036882"/>
    </source>
</evidence>
<dbReference type="Gene3D" id="3.30.2350.10">
    <property type="entry name" value="Pseudouridine synthase"/>
    <property type="match status" value="1"/>
</dbReference>
<evidence type="ECO:0000256" key="7">
    <source>
        <dbReference type="PROSITE-ProRule" id="PRU00182"/>
    </source>
</evidence>
<evidence type="ECO:0000313" key="11">
    <source>
        <dbReference type="EMBL" id="SIS37130.1"/>
    </source>
</evidence>
<evidence type="ECO:0000256" key="6">
    <source>
        <dbReference type="PIRSR" id="PIRSR606225-1"/>
    </source>
</evidence>
<dbReference type="Gene3D" id="3.10.290.10">
    <property type="entry name" value="RNA-binding S4 domain"/>
    <property type="match status" value="1"/>
</dbReference>
<dbReference type="InterPro" id="IPR006145">
    <property type="entry name" value="PsdUridine_synth_RsuA/RluA"/>
</dbReference>
<keyword evidence="12" id="KW-1185">Reference proteome</keyword>
<dbReference type="PANTHER" id="PTHR21600">
    <property type="entry name" value="MITOCHONDRIAL RNA PSEUDOURIDINE SYNTHASE"/>
    <property type="match status" value="1"/>
</dbReference>
<dbReference type="CDD" id="cd02869">
    <property type="entry name" value="PseudoU_synth_RluA_like"/>
    <property type="match status" value="1"/>
</dbReference>
<evidence type="ECO:0000256" key="3">
    <source>
        <dbReference type="ARBA" id="ARBA00023235"/>
    </source>
</evidence>
<sequence length="384" mass="41279">MSRKPRRPISSQIDPADMPAAWSETPAVWDALFDAPPPQPQQAEASDEEDEDEAALLSGEPMVFGPVEADDGQQRLDKWLAMAAPDVSRSRLKNLIEQGHVTIDGALIQDARHAVKPGQRITVCLPAAAPADPEPQDIPLTVVYEDQHLIVIDKPAGMVVHPAAGSPDGTVVNALLHHCGSSLSGIGGVRRPGIVHRIDKDTSGLLVVAKTDQAHHGLAEQFAAHTLERAYWAVVWGRPSPVQGEITGAIGRSPHNRQKMAIVQRGGKHALTRYRTIASYLDGAASLVECRLATGRTHQIRVHMTHLGHPLIGDPVYGQQNKRRKGLTDEAAACVSGFSRQALHAWLLGFIHPATGEAVRFTSALPNDMADLVRSLGGEPPPIP</sequence>
<dbReference type="NCBIfam" id="TIGR00005">
    <property type="entry name" value="rluA_subfam"/>
    <property type="match status" value="1"/>
</dbReference>
<dbReference type="InterPro" id="IPR006225">
    <property type="entry name" value="PsdUridine_synth_RluC/D"/>
</dbReference>
<dbReference type="SMART" id="SM00363">
    <property type="entry name" value="S4"/>
    <property type="match status" value="1"/>
</dbReference>
<dbReference type="InterPro" id="IPR006224">
    <property type="entry name" value="PsdUridine_synth_RluA-like_CS"/>
</dbReference>
<dbReference type="GO" id="GO:0003723">
    <property type="term" value="F:RNA binding"/>
    <property type="evidence" value="ECO:0007669"/>
    <property type="project" value="UniProtKB-KW"/>
</dbReference>
<organism evidence="11 12">
    <name type="scientific">Insolitispirillum peregrinum</name>
    <dbReference type="NCBI Taxonomy" id="80876"/>
    <lineage>
        <taxon>Bacteria</taxon>
        <taxon>Pseudomonadati</taxon>
        <taxon>Pseudomonadota</taxon>
        <taxon>Alphaproteobacteria</taxon>
        <taxon>Rhodospirillales</taxon>
        <taxon>Novispirillaceae</taxon>
        <taxon>Insolitispirillum</taxon>
    </lineage>
</organism>
<dbReference type="Proteomes" id="UP000185678">
    <property type="component" value="Unassembled WGS sequence"/>
</dbReference>
<comment type="catalytic activity">
    <reaction evidence="4">
        <text>uridine(1911/1915/1917) in 23S rRNA = pseudouridine(1911/1915/1917) in 23S rRNA</text>
        <dbReference type="Rhea" id="RHEA:42524"/>
        <dbReference type="Rhea" id="RHEA-COMP:10097"/>
        <dbReference type="Rhea" id="RHEA-COMP:10098"/>
        <dbReference type="ChEBI" id="CHEBI:65314"/>
        <dbReference type="ChEBI" id="CHEBI:65315"/>
        <dbReference type="EC" id="5.4.99.23"/>
    </reaction>
</comment>
<dbReference type="FunFam" id="3.30.2350.10:FF:000006">
    <property type="entry name" value="Pseudouridine synthase"/>
    <property type="match status" value="1"/>
</dbReference>
<dbReference type="Pfam" id="PF00849">
    <property type="entry name" value="PseudoU_synth_2"/>
    <property type="match status" value="1"/>
</dbReference>
<evidence type="ECO:0000259" key="10">
    <source>
        <dbReference type="SMART" id="SM00363"/>
    </source>
</evidence>
<evidence type="ECO:0000256" key="2">
    <source>
        <dbReference type="ARBA" id="ARBA00022884"/>
    </source>
</evidence>
<dbReference type="Pfam" id="PF01479">
    <property type="entry name" value="S4"/>
    <property type="match status" value="1"/>
</dbReference>
<feature type="region of interest" description="Disordered" evidence="9">
    <location>
        <begin position="1"/>
        <end position="54"/>
    </location>
</feature>